<evidence type="ECO:0000313" key="2">
    <source>
        <dbReference type="EMBL" id="GHC52538.1"/>
    </source>
</evidence>
<name>A0A918TQL2_9BACT</name>
<reference evidence="2" key="1">
    <citation type="journal article" date="2014" name="Int. J. Syst. Evol. Microbiol.">
        <title>Complete genome sequence of Corynebacterium casei LMG S-19264T (=DSM 44701T), isolated from a smear-ripened cheese.</title>
        <authorList>
            <consortium name="US DOE Joint Genome Institute (JGI-PGF)"/>
            <person name="Walter F."/>
            <person name="Albersmeier A."/>
            <person name="Kalinowski J."/>
            <person name="Ruckert C."/>
        </authorList>
    </citation>
    <scope>NUCLEOTIDE SEQUENCE</scope>
    <source>
        <strain evidence="2">KCTC 12988</strain>
    </source>
</reference>
<reference evidence="2" key="2">
    <citation type="submission" date="2020-09" db="EMBL/GenBank/DDBJ databases">
        <authorList>
            <person name="Sun Q."/>
            <person name="Kim S."/>
        </authorList>
    </citation>
    <scope>NUCLEOTIDE SEQUENCE</scope>
    <source>
        <strain evidence="2">KCTC 12988</strain>
    </source>
</reference>
<organism evidence="2 3">
    <name type="scientific">Roseibacillus persicicus</name>
    <dbReference type="NCBI Taxonomy" id="454148"/>
    <lineage>
        <taxon>Bacteria</taxon>
        <taxon>Pseudomonadati</taxon>
        <taxon>Verrucomicrobiota</taxon>
        <taxon>Verrucomicrobiia</taxon>
        <taxon>Verrucomicrobiales</taxon>
        <taxon>Verrucomicrobiaceae</taxon>
        <taxon>Roseibacillus</taxon>
    </lineage>
</organism>
<evidence type="ECO:0000313" key="3">
    <source>
        <dbReference type="Proteomes" id="UP000644507"/>
    </source>
</evidence>
<sequence>MKKIFLFLLLSASLSLGQEDIQSLLVEGIQSQPDVFEQVALGQVGEASSFTVSLGDPALTLKEGSVFDGFRFVAPKNSGKLDFVWYFNAPGHWKGWYLCPVEGDFRRSFKSWLKGDKVYEGVDGKAEEGRLRILQTLQAGYFEEGKEYVMWFSRNEEGEDSPVKGKIAFMPAKGERWDYEAIEDALGLVPLPALEQVKALKSKGGEILLNEKFFDPAYGAGRIDSAFFTLRQTKNLEGGFFITMQIEVPACESEPLIADIIETHGPADFVQTAAEEKKLAEFRGGDPDAVELGKTTYYYDYFGFEVMGGKVQRVVSQASDFSTLNPEKEGWSYGGLAKQNLTTFYHGEKEVGRLYYFREGGKKVVVAVEPPAGKYRNKLGTIEYFGDGRWTETSLFPDESVARVLRYEAHQLAGQAEGFYRGGGKSFVASYRAGILDGKLVEFREDGTVEREREFAQGELMEEKEEKAE</sequence>
<evidence type="ECO:0000256" key="1">
    <source>
        <dbReference type="SAM" id="SignalP"/>
    </source>
</evidence>
<protein>
    <recommendedName>
        <fullName evidence="4">MORN repeat variant</fullName>
    </recommendedName>
</protein>
<comment type="caution">
    <text evidence="2">The sequence shown here is derived from an EMBL/GenBank/DDBJ whole genome shotgun (WGS) entry which is preliminary data.</text>
</comment>
<dbReference type="Gene3D" id="2.20.110.10">
    <property type="entry name" value="Histone H3 K4-specific methyltransferase SET7/9 N-terminal domain"/>
    <property type="match status" value="1"/>
</dbReference>
<gene>
    <name evidence="2" type="ORF">GCM10007100_18560</name>
</gene>
<dbReference type="RefSeq" id="WP_189569663.1">
    <property type="nucleotide sequence ID" value="NZ_BMXI01000007.1"/>
</dbReference>
<accession>A0A918TQL2</accession>
<dbReference type="AlphaFoldDB" id="A0A918TQL2"/>
<feature type="chain" id="PRO_5037218707" description="MORN repeat variant" evidence="1">
    <location>
        <begin position="18"/>
        <end position="469"/>
    </location>
</feature>
<proteinExistence type="predicted"/>
<keyword evidence="1" id="KW-0732">Signal</keyword>
<dbReference type="Proteomes" id="UP000644507">
    <property type="component" value="Unassembled WGS sequence"/>
</dbReference>
<dbReference type="EMBL" id="BMXI01000007">
    <property type="protein sequence ID" value="GHC52538.1"/>
    <property type="molecule type" value="Genomic_DNA"/>
</dbReference>
<keyword evidence="3" id="KW-1185">Reference proteome</keyword>
<dbReference type="SUPFAM" id="SSF82185">
    <property type="entry name" value="Histone H3 K4-specific methyltransferase SET7/9 N-terminal domain"/>
    <property type="match status" value="1"/>
</dbReference>
<feature type="signal peptide" evidence="1">
    <location>
        <begin position="1"/>
        <end position="17"/>
    </location>
</feature>
<evidence type="ECO:0008006" key="4">
    <source>
        <dbReference type="Google" id="ProtNLM"/>
    </source>
</evidence>